<name>A0ACC1NHP9_9PEZI</name>
<sequence length="419" mass="48446">MNQGDESRPCPIKRLPVELLQMILGALPDVSSLCMAASSCSLFYHVFLQAETPLTTRVLLGQVDVDVLPEAMMAGESALLRPHESGRESYQAILDFVARNLQRRPTPPKSWSLRKALHLSRLHFYVDAFARKFVATTLAIHPLNRTTRPVTPREMRRVERALYRFETYCNLFRQPPTKGPIRYQDSIPSRIYDERVPLFFAHFAPYENEQLGCILDFLLRAISPGNSQAQRMVIHSLRAYEWVLAFADVGEHDVDWGARKVDYTNCFDSPEMQSVVSRGLAKLYEITGAETYAERYQALDVDTLPYYSCELLCESLESLDEDWDGILLEELTPETEKTHVKQSLFNDPDSGPLDAWRWAHSQESRERWVYQKDRRELRQWGYVMWDRARLETADIFQGSWTDVLVIDPVLEAHAYMQNS</sequence>
<accession>A0ACC1NHP9</accession>
<organism evidence="1 2">
    <name type="scientific">Xylaria curta</name>
    <dbReference type="NCBI Taxonomy" id="42375"/>
    <lineage>
        <taxon>Eukaryota</taxon>
        <taxon>Fungi</taxon>
        <taxon>Dikarya</taxon>
        <taxon>Ascomycota</taxon>
        <taxon>Pezizomycotina</taxon>
        <taxon>Sordariomycetes</taxon>
        <taxon>Xylariomycetidae</taxon>
        <taxon>Xylariales</taxon>
        <taxon>Xylariaceae</taxon>
        <taxon>Xylaria</taxon>
    </lineage>
</organism>
<comment type="caution">
    <text evidence="1">The sequence shown here is derived from an EMBL/GenBank/DDBJ whole genome shotgun (WGS) entry which is preliminary data.</text>
</comment>
<dbReference type="EMBL" id="JAPDGR010001898">
    <property type="protein sequence ID" value="KAJ2978822.1"/>
    <property type="molecule type" value="Genomic_DNA"/>
</dbReference>
<keyword evidence="2" id="KW-1185">Reference proteome</keyword>
<dbReference type="Proteomes" id="UP001143856">
    <property type="component" value="Unassembled WGS sequence"/>
</dbReference>
<evidence type="ECO:0000313" key="2">
    <source>
        <dbReference type="Proteomes" id="UP001143856"/>
    </source>
</evidence>
<protein>
    <submittedName>
        <fullName evidence="1">Uncharacterized protein</fullName>
    </submittedName>
</protein>
<proteinExistence type="predicted"/>
<gene>
    <name evidence="1" type="ORF">NUW58_g7373</name>
</gene>
<evidence type="ECO:0000313" key="1">
    <source>
        <dbReference type="EMBL" id="KAJ2978822.1"/>
    </source>
</evidence>
<reference evidence="1" key="1">
    <citation type="submission" date="2022-10" db="EMBL/GenBank/DDBJ databases">
        <title>Genome Sequence of Xylaria curta.</title>
        <authorList>
            <person name="Buettner E."/>
        </authorList>
    </citation>
    <scope>NUCLEOTIDE SEQUENCE</scope>
    <source>
        <strain evidence="1">Babe10</strain>
    </source>
</reference>